<dbReference type="EMBL" id="QGMF01001422">
    <property type="protein sequence ID" value="TVY12660.1"/>
    <property type="molecule type" value="Genomic_DNA"/>
</dbReference>
<comment type="caution">
    <text evidence="3">The sequence shown here is derived from an EMBL/GenBank/DDBJ whole genome shotgun (WGS) entry which is preliminary data.</text>
</comment>
<name>A0A8T9AY61_9HELO</name>
<dbReference type="AlphaFoldDB" id="A0A8T9AY61"/>
<dbReference type="Pfam" id="PF12796">
    <property type="entry name" value="Ank_2"/>
    <property type="match status" value="4"/>
</dbReference>
<dbReference type="InterPro" id="IPR002110">
    <property type="entry name" value="Ankyrin_rpt"/>
</dbReference>
<sequence length="893" mass="95093">LLAARADPHATDPHYGNCLQAAAFSGYKDIVRVLAEAGVNVNEKGGVRGTALVSAASSGNIEMINLLVELGVPTGSTNDVLNALAIGTWKQNQPLIQYMLDLGAGVDSSDKFAQVKLQNWTPLSIAAFKGNSTLVEMFLGLGADVNANAGIHRTALIAAIDSDHCNHKVVETLLAVGADFNKAVRPEDQSHAGSALVAAVRQADIKAITILLDYGADLNMVNDVFYSPLMDAIAIPDETIIDMLIERGADINLTIDPCSDISMNEPIEDDGITIALEVAAMKGYIPQIRKLVQAGAHLVQPRDDTAFKTALQCAAYYGEHEAVAALLELGSDVHVVGGTFGSALQAAVCSGSKECVTLLLDAGANINENHIGKLTHGSALIAACIEHEKEDGVNILMERGADPNTNAGGKFPYAIIAMAYSGDVEGVKVLLKAGADVTKYGGMYHSTIQASAEDGGWEIAEILIEAGADINACGGFYGTVLESAYREGYFQLIWKLYDLGALNTTNGGIWGSALGAAIGGSCHTLVHQLVESHNANVNQTCGKWGSPLHFFIVHRYRDDDKEELVNVFLNANADVNAVGGCYSTPLGAAVAVGKESVYRKLLDKGADPNLVDGKSARGPLFLACQKQKYDYVKQLIARGADVNACTKRGSVLQSAAFNSDGTEGSLKIIQDLISCGAKLNAVTEGPYGTALNAAAMKGDLKTIKWLLKHGADVKLMGGHFGSVLQAAAFNAPTEATNKQQSYCSNMARIRISSEENMIAGGRYANAFTAAVMMNDDEVVKVLLVEPGVGKDMLGERKAHYKEHMWEGREKFIDAVLEDKEPLEEFDEALVEFSDKSESENEDTDSDVQGGPGEEDGNEDWQTDGEEEGDIDDKLALRWLKVECGPHTSTHTPK</sequence>
<dbReference type="Pfam" id="PF00023">
    <property type="entry name" value="Ank"/>
    <property type="match status" value="1"/>
</dbReference>
<dbReference type="Gene3D" id="1.25.40.20">
    <property type="entry name" value="Ankyrin repeat-containing domain"/>
    <property type="match status" value="4"/>
</dbReference>
<feature type="repeat" description="ANK" evidence="1">
    <location>
        <begin position="615"/>
        <end position="647"/>
    </location>
</feature>
<evidence type="ECO:0000313" key="4">
    <source>
        <dbReference type="Proteomes" id="UP000469559"/>
    </source>
</evidence>
<organism evidence="3 4">
    <name type="scientific">Lachnellula arida</name>
    <dbReference type="NCBI Taxonomy" id="1316785"/>
    <lineage>
        <taxon>Eukaryota</taxon>
        <taxon>Fungi</taxon>
        <taxon>Dikarya</taxon>
        <taxon>Ascomycota</taxon>
        <taxon>Pezizomycotina</taxon>
        <taxon>Leotiomycetes</taxon>
        <taxon>Helotiales</taxon>
        <taxon>Lachnaceae</taxon>
        <taxon>Lachnellula</taxon>
    </lineage>
</organism>
<dbReference type="OrthoDB" id="1577640at2759"/>
<evidence type="ECO:0000256" key="2">
    <source>
        <dbReference type="SAM" id="MobiDB-lite"/>
    </source>
</evidence>
<evidence type="ECO:0000313" key="3">
    <source>
        <dbReference type="EMBL" id="TVY12660.1"/>
    </source>
</evidence>
<evidence type="ECO:0000256" key="1">
    <source>
        <dbReference type="PROSITE-ProRule" id="PRU00023"/>
    </source>
</evidence>
<dbReference type="PROSITE" id="PS50297">
    <property type="entry name" value="ANK_REP_REGION"/>
    <property type="match status" value="4"/>
</dbReference>
<reference evidence="3 4" key="1">
    <citation type="submission" date="2018-05" db="EMBL/GenBank/DDBJ databases">
        <title>Whole genome sequencing for identification of molecular markers to develop diagnostic detection tools for the regulated plant pathogen Lachnellula willkommii.</title>
        <authorList>
            <person name="Giroux E."/>
            <person name="Bilodeau G."/>
        </authorList>
    </citation>
    <scope>NUCLEOTIDE SEQUENCE [LARGE SCALE GENOMIC DNA]</scope>
    <source>
        <strain evidence="3 4">CBS 203.66</strain>
    </source>
</reference>
<protein>
    <submittedName>
        <fullName evidence="3">Ankyrin repeat domain-containing protein</fullName>
    </submittedName>
</protein>
<keyword evidence="1" id="KW-0040">ANK repeat</keyword>
<feature type="repeat" description="ANK" evidence="1">
    <location>
        <begin position="118"/>
        <end position="150"/>
    </location>
</feature>
<dbReference type="PROSITE" id="PS50088">
    <property type="entry name" value="ANK_REPEAT"/>
    <property type="match status" value="5"/>
</dbReference>
<proteinExistence type="predicted"/>
<dbReference type="InterPro" id="IPR036770">
    <property type="entry name" value="Ankyrin_rpt-contain_sf"/>
</dbReference>
<feature type="repeat" description="ANK" evidence="1">
    <location>
        <begin position="191"/>
        <end position="223"/>
    </location>
</feature>
<feature type="compositionally biased region" description="Acidic residues" evidence="2">
    <location>
        <begin position="852"/>
        <end position="870"/>
    </location>
</feature>
<feature type="repeat" description="ANK" evidence="1">
    <location>
        <begin position="584"/>
        <end position="613"/>
    </location>
</feature>
<dbReference type="PANTHER" id="PTHR46224">
    <property type="entry name" value="ANKYRIN REPEAT FAMILY PROTEIN"/>
    <property type="match status" value="1"/>
</dbReference>
<dbReference type="SMART" id="SM00248">
    <property type="entry name" value="ANK"/>
    <property type="match status" value="18"/>
</dbReference>
<feature type="non-terminal residue" evidence="3">
    <location>
        <position position="893"/>
    </location>
</feature>
<keyword evidence="4" id="KW-1185">Reference proteome</keyword>
<dbReference type="Proteomes" id="UP000469559">
    <property type="component" value="Unassembled WGS sequence"/>
</dbReference>
<gene>
    <name evidence="3" type="primary">ANKRD50_0</name>
    <name evidence="3" type="ORF">LARI1_G009503</name>
</gene>
<dbReference type="SUPFAM" id="SSF48403">
    <property type="entry name" value="Ankyrin repeat"/>
    <property type="match status" value="3"/>
</dbReference>
<feature type="non-terminal residue" evidence="3">
    <location>
        <position position="1"/>
    </location>
</feature>
<accession>A0A8T9AY61</accession>
<feature type="repeat" description="ANK" evidence="1">
    <location>
        <begin position="689"/>
        <end position="718"/>
    </location>
</feature>
<dbReference type="InterPro" id="IPR051616">
    <property type="entry name" value="Cul2-RING_E3_ligase_SR"/>
</dbReference>
<feature type="region of interest" description="Disordered" evidence="2">
    <location>
        <begin position="831"/>
        <end position="876"/>
    </location>
</feature>
<dbReference type="PANTHER" id="PTHR46224:SF64">
    <property type="entry name" value="IQ MOTIF AND ANKYRIN REPEAT DOMAIN-CONTAINING PROTEIN 1"/>
    <property type="match status" value="1"/>
</dbReference>